<dbReference type="CDD" id="cd02947">
    <property type="entry name" value="TRX_family"/>
    <property type="match status" value="1"/>
</dbReference>
<dbReference type="GO" id="GO:0005829">
    <property type="term" value="C:cytosol"/>
    <property type="evidence" value="ECO:0007669"/>
    <property type="project" value="TreeGrafter"/>
</dbReference>
<gene>
    <name evidence="11" type="ORF">DFP86_102403</name>
</gene>
<accession>A0A4R7BEV3</accession>
<dbReference type="FunFam" id="3.40.30.10:FF:000001">
    <property type="entry name" value="Thioredoxin"/>
    <property type="match status" value="1"/>
</dbReference>
<dbReference type="InterPro" id="IPR036249">
    <property type="entry name" value="Thioredoxin-like_sf"/>
</dbReference>
<evidence type="ECO:0000256" key="6">
    <source>
        <dbReference type="NCBIfam" id="TIGR01068"/>
    </source>
</evidence>
<keyword evidence="2" id="KW-0813">Transport</keyword>
<evidence type="ECO:0000313" key="11">
    <source>
        <dbReference type="EMBL" id="TDR82286.1"/>
    </source>
</evidence>
<keyword evidence="5 9" id="KW-0676">Redox-active center</keyword>
<keyword evidence="4 9" id="KW-1015">Disulfide bond</keyword>
<evidence type="ECO:0000256" key="4">
    <source>
        <dbReference type="ARBA" id="ARBA00023157"/>
    </source>
</evidence>
<feature type="site" description="Deprotonates C-terminal active site Cys" evidence="8">
    <location>
        <position position="27"/>
    </location>
</feature>
<dbReference type="EMBL" id="SNZP01000002">
    <property type="protein sequence ID" value="TDR82286.1"/>
    <property type="molecule type" value="Genomic_DNA"/>
</dbReference>
<dbReference type="PIRSF" id="PIRSF000077">
    <property type="entry name" value="Thioredoxin"/>
    <property type="match status" value="1"/>
</dbReference>
<dbReference type="PRINTS" id="PR00421">
    <property type="entry name" value="THIOREDOXIN"/>
</dbReference>
<dbReference type="PANTHER" id="PTHR45663">
    <property type="entry name" value="GEO12009P1"/>
    <property type="match status" value="1"/>
</dbReference>
<dbReference type="InterPro" id="IPR017937">
    <property type="entry name" value="Thioredoxin_CS"/>
</dbReference>
<dbReference type="PANTHER" id="PTHR45663:SF11">
    <property type="entry name" value="GEO12009P1"/>
    <property type="match status" value="1"/>
</dbReference>
<proteinExistence type="inferred from homology"/>
<feature type="active site" description="Nucleophile" evidence="8">
    <location>
        <position position="33"/>
    </location>
</feature>
<dbReference type="Gene3D" id="3.40.30.10">
    <property type="entry name" value="Glutaredoxin"/>
    <property type="match status" value="1"/>
</dbReference>
<keyword evidence="12" id="KW-1185">Reference proteome</keyword>
<dbReference type="InterPro" id="IPR005746">
    <property type="entry name" value="Thioredoxin"/>
</dbReference>
<dbReference type="PROSITE" id="PS51352">
    <property type="entry name" value="THIOREDOXIN_2"/>
    <property type="match status" value="1"/>
</dbReference>
<dbReference type="Pfam" id="PF00085">
    <property type="entry name" value="Thioredoxin"/>
    <property type="match status" value="1"/>
</dbReference>
<sequence>MSDLILHVTDNSFEQDVLKADLPVLVDYWAEWCGPCKMIAPILEDVAKEYDGRLRVVKLNIDQNEQTPPKYGIRGIPTLMLFKDGNVVATKVGALAKGQLTAFVDSHI</sequence>
<comment type="similarity">
    <text evidence="1 7">Belongs to the thioredoxin family.</text>
</comment>
<evidence type="ECO:0000256" key="5">
    <source>
        <dbReference type="ARBA" id="ARBA00023284"/>
    </source>
</evidence>
<dbReference type="SUPFAM" id="SSF52833">
    <property type="entry name" value="Thioredoxin-like"/>
    <property type="match status" value="1"/>
</dbReference>
<protein>
    <recommendedName>
        <fullName evidence="6 7">Thioredoxin</fullName>
    </recommendedName>
</protein>
<evidence type="ECO:0000313" key="12">
    <source>
        <dbReference type="Proteomes" id="UP000295611"/>
    </source>
</evidence>
<feature type="disulfide bond" description="Redox-active" evidence="9">
    <location>
        <begin position="33"/>
        <end position="36"/>
    </location>
</feature>
<dbReference type="NCBIfam" id="TIGR01068">
    <property type="entry name" value="thioredoxin"/>
    <property type="match status" value="1"/>
</dbReference>
<dbReference type="OrthoDB" id="9790390at2"/>
<keyword evidence="3" id="KW-0249">Electron transport</keyword>
<dbReference type="PROSITE" id="PS00194">
    <property type="entry name" value="THIOREDOXIN_1"/>
    <property type="match status" value="1"/>
</dbReference>
<evidence type="ECO:0000256" key="8">
    <source>
        <dbReference type="PIRSR" id="PIRSR000077-1"/>
    </source>
</evidence>
<evidence type="ECO:0000256" key="7">
    <source>
        <dbReference type="PIRNR" id="PIRNR000077"/>
    </source>
</evidence>
<evidence type="ECO:0000256" key="1">
    <source>
        <dbReference type="ARBA" id="ARBA00008987"/>
    </source>
</evidence>
<comment type="caution">
    <text evidence="11">The sequence shown here is derived from an EMBL/GenBank/DDBJ whole genome shotgun (WGS) entry which is preliminary data.</text>
</comment>
<feature type="domain" description="Thioredoxin" evidence="10">
    <location>
        <begin position="1"/>
        <end position="108"/>
    </location>
</feature>
<dbReference type="NCBIfam" id="NF006898">
    <property type="entry name" value="PRK09381.1"/>
    <property type="match status" value="1"/>
</dbReference>
<name>A0A4R7BEV3_9NEIS</name>
<evidence type="ECO:0000256" key="2">
    <source>
        <dbReference type="ARBA" id="ARBA00022448"/>
    </source>
</evidence>
<dbReference type="GO" id="GO:0045454">
    <property type="term" value="P:cell redox homeostasis"/>
    <property type="evidence" value="ECO:0007669"/>
    <property type="project" value="TreeGrafter"/>
</dbReference>
<dbReference type="AlphaFoldDB" id="A0A4R7BEV3"/>
<evidence type="ECO:0000259" key="10">
    <source>
        <dbReference type="PROSITE" id="PS51352"/>
    </source>
</evidence>
<evidence type="ECO:0000256" key="3">
    <source>
        <dbReference type="ARBA" id="ARBA00022982"/>
    </source>
</evidence>
<feature type="site" description="Contributes to redox potential value" evidence="8">
    <location>
        <position position="34"/>
    </location>
</feature>
<dbReference type="InterPro" id="IPR013766">
    <property type="entry name" value="Thioredoxin_domain"/>
</dbReference>
<dbReference type="RefSeq" id="WP_133678696.1">
    <property type="nucleotide sequence ID" value="NZ_SNZP01000002.1"/>
</dbReference>
<reference evidence="11 12" key="1">
    <citation type="submission" date="2019-03" db="EMBL/GenBank/DDBJ databases">
        <title>Genomic Encyclopedia of Type Strains, Phase III (KMG-III): the genomes of soil and plant-associated and newly described type strains.</title>
        <authorList>
            <person name="Whitman W."/>
        </authorList>
    </citation>
    <scope>NUCLEOTIDE SEQUENCE [LARGE SCALE GENOMIC DNA]</scope>
    <source>
        <strain evidence="11 12">CECT 8976</strain>
    </source>
</reference>
<feature type="site" description="Contributes to redox potential value" evidence="8">
    <location>
        <position position="35"/>
    </location>
</feature>
<evidence type="ECO:0000256" key="9">
    <source>
        <dbReference type="PIRSR" id="PIRSR000077-4"/>
    </source>
</evidence>
<dbReference type="GO" id="GO:0015035">
    <property type="term" value="F:protein-disulfide reductase activity"/>
    <property type="evidence" value="ECO:0007669"/>
    <property type="project" value="UniProtKB-UniRule"/>
</dbReference>
<dbReference type="Proteomes" id="UP000295611">
    <property type="component" value="Unassembled WGS sequence"/>
</dbReference>
<organism evidence="11 12">
    <name type="scientific">Paludibacterium purpuratum</name>
    <dbReference type="NCBI Taxonomy" id="1144873"/>
    <lineage>
        <taxon>Bacteria</taxon>
        <taxon>Pseudomonadati</taxon>
        <taxon>Pseudomonadota</taxon>
        <taxon>Betaproteobacteria</taxon>
        <taxon>Neisseriales</taxon>
        <taxon>Chromobacteriaceae</taxon>
        <taxon>Paludibacterium</taxon>
    </lineage>
</organism>
<feature type="active site" description="Nucleophile" evidence="8">
    <location>
        <position position="36"/>
    </location>
</feature>